<keyword evidence="5" id="KW-1185">Reference proteome</keyword>
<evidence type="ECO:0000259" key="3">
    <source>
        <dbReference type="Pfam" id="PF13505"/>
    </source>
</evidence>
<dbReference type="InterPro" id="IPR027385">
    <property type="entry name" value="Beta-barrel_OMP"/>
</dbReference>
<evidence type="ECO:0000256" key="1">
    <source>
        <dbReference type="ARBA" id="ARBA00022729"/>
    </source>
</evidence>
<protein>
    <submittedName>
        <fullName evidence="4">Outer membrane beta-barrel protein</fullName>
    </submittedName>
</protein>
<evidence type="ECO:0000313" key="5">
    <source>
        <dbReference type="Proteomes" id="UP000772618"/>
    </source>
</evidence>
<gene>
    <name evidence="4" type="ORF">KK060_02835</name>
</gene>
<keyword evidence="1 2" id="KW-0732">Signal</keyword>
<dbReference type="RefSeq" id="WP_254151963.1">
    <property type="nucleotide sequence ID" value="NZ_JAHESD010000004.1"/>
</dbReference>
<comment type="caution">
    <text evidence="4">The sequence shown here is derived from an EMBL/GenBank/DDBJ whole genome shotgun (WGS) entry which is preliminary data.</text>
</comment>
<reference evidence="4 5" key="1">
    <citation type="submission" date="2021-05" db="EMBL/GenBank/DDBJ databases">
        <title>A Polyphasic approach of four new species of the genus Ohtaekwangia: Ohtaekwangia histidinii sp. nov., Ohtaekwangia cretensis sp. nov., Ohtaekwangia indiensis sp. nov., Ohtaekwangia reichenbachii sp. nov. from diverse environment.</title>
        <authorList>
            <person name="Octaviana S."/>
        </authorList>
    </citation>
    <scope>NUCLEOTIDE SEQUENCE [LARGE SCALE GENOMIC DNA]</scope>
    <source>
        <strain evidence="4 5">PWU20</strain>
    </source>
</reference>
<dbReference type="Gene3D" id="2.40.160.20">
    <property type="match status" value="1"/>
</dbReference>
<accession>A0ABS5VL70</accession>
<feature type="domain" description="Outer membrane protein beta-barrel" evidence="3">
    <location>
        <begin position="7"/>
        <end position="164"/>
    </location>
</feature>
<dbReference type="EMBL" id="JAHESD010000004">
    <property type="protein sequence ID" value="MBT1702195.1"/>
    <property type="molecule type" value="Genomic_DNA"/>
</dbReference>
<proteinExistence type="predicted"/>
<evidence type="ECO:0000256" key="2">
    <source>
        <dbReference type="SAM" id="SignalP"/>
    </source>
</evidence>
<evidence type="ECO:0000313" key="4">
    <source>
        <dbReference type="EMBL" id="MBT1702195.1"/>
    </source>
</evidence>
<feature type="signal peptide" evidence="2">
    <location>
        <begin position="1"/>
        <end position="21"/>
    </location>
</feature>
<dbReference type="Pfam" id="PF13505">
    <property type="entry name" value="OMP_b-brl"/>
    <property type="match status" value="1"/>
</dbReference>
<name>A0ABS5VL70_9BACT</name>
<feature type="chain" id="PRO_5047369296" evidence="2">
    <location>
        <begin position="22"/>
        <end position="202"/>
    </location>
</feature>
<sequence>MKKQFLFLALLMVAISYGAQAQQYKKFKVGLGLGYASASGSGASGGVLLYLEPAYRVTDAIQVGLRIETALVTRGLSQDLEDDASLDIAAIGSYTFNGQYYLKSSGFRPFVGLGFGLYSLAAIKVEGDGEAAAAESKFGVYPRIGFDAGHFQLSLDYNLIPKTKVDGLAYDEVANEFVPEKFEFKNSYIGVRIGVAIGGGKK</sequence>
<organism evidence="4 5">
    <name type="scientific">Chryseosolibacter indicus</name>
    <dbReference type="NCBI Taxonomy" id="2782351"/>
    <lineage>
        <taxon>Bacteria</taxon>
        <taxon>Pseudomonadati</taxon>
        <taxon>Bacteroidota</taxon>
        <taxon>Cytophagia</taxon>
        <taxon>Cytophagales</taxon>
        <taxon>Chryseotaleaceae</taxon>
        <taxon>Chryseosolibacter</taxon>
    </lineage>
</organism>
<dbReference type="Proteomes" id="UP000772618">
    <property type="component" value="Unassembled WGS sequence"/>
</dbReference>